<accession>A0A120N6Q3</accession>
<dbReference type="OrthoDB" id="1453214at2"/>
<sequence length="131" mass="15417">MKTVSKIFVFFATLVIVVHSFVPHQHKVRFEIALHECFLTESKNNHSTHIFEKLEDIIKHINLGEKNLDEFKLSITNYEFSQNLIYIISEFLSNINFQLWNLVKKDSNYYYIFSKISSENYLGSGLRAPPL</sequence>
<reference evidence="1 2" key="1">
    <citation type="submission" date="2016-01" db="EMBL/GenBank/DDBJ databases">
        <authorList>
            <person name="McClelland M."/>
            <person name="Jain A."/>
            <person name="Saraogi P."/>
            <person name="Mendelson R."/>
            <person name="Westerman R."/>
            <person name="SanMiguel P."/>
            <person name="Csonka L."/>
        </authorList>
    </citation>
    <scope>NUCLEOTIDE SEQUENCE [LARGE SCALE GENOMIC DNA]</scope>
    <source>
        <strain evidence="1 2">R-53146</strain>
    </source>
</reference>
<proteinExistence type="predicted"/>
<dbReference type="Proteomes" id="UP000182761">
    <property type="component" value="Unassembled WGS sequence"/>
</dbReference>
<protein>
    <submittedName>
        <fullName evidence="1">Uncharacterized protein</fullName>
    </submittedName>
</protein>
<dbReference type="RefSeq" id="WP_141656157.1">
    <property type="nucleotide sequence ID" value="NZ_FCOR01000001.1"/>
</dbReference>
<dbReference type="EMBL" id="FCOR01000001">
    <property type="protein sequence ID" value="CVK15279.1"/>
    <property type="molecule type" value="Genomic_DNA"/>
</dbReference>
<dbReference type="AlphaFoldDB" id="A0A120N6Q3"/>
<gene>
    <name evidence="1" type="ORF">Ga0061079_10191</name>
</gene>
<keyword evidence="2" id="KW-1185">Reference proteome</keyword>
<organism evidence="1 2">
    <name type="scientific">Apibacter mensalis</name>
    <dbReference type="NCBI Taxonomy" id="1586267"/>
    <lineage>
        <taxon>Bacteria</taxon>
        <taxon>Pseudomonadati</taxon>
        <taxon>Bacteroidota</taxon>
        <taxon>Flavobacteriia</taxon>
        <taxon>Flavobacteriales</taxon>
        <taxon>Weeksellaceae</taxon>
        <taxon>Apibacter</taxon>
    </lineage>
</organism>
<evidence type="ECO:0000313" key="2">
    <source>
        <dbReference type="Proteomes" id="UP000182761"/>
    </source>
</evidence>
<evidence type="ECO:0000313" key="1">
    <source>
        <dbReference type="EMBL" id="CVK15279.1"/>
    </source>
</evidence>
<dbReference type="STRING" id="1586267.GCA_001418685_00091"/>
<name>A0A120N6Q3_9FLAO</name>